<dbReference type="RefSeq" id="WP_093039367.1">
    <property type="nucleotide sequence ID" value="NZ_FOAG01000025.1"/>
</dbReference>
<evidence type="ECO:0000256" key="6">
    <source>
        <dbReference type="ARBA" id="ARBA00022989"/>
    </source>
</evidence>
<evidence type="ECO:0000313" key="11">
    <source>
        <dbReference type="EMBL" id="SEM38131.1"/>
    </source>
</evidence>
<keyword evidence="12" id="KW-1185">Reference proteome</keyword>
<keyword evidence="4 9" id="KW-0997">Cell inner membrane</keyword>
<feature type="domain" description="Tripartite ATP-independent periplasmic transporters DctQ component" evidence="10">
    <location>
        <begin position="26"/>
        <end position="157"/>
    </location>
</feature>
<dbReference type="AlphaFoldDB" id="A0A1H7XWN8"/>
<evidence type="ECO:0000256" key="2">
    <source>
        <dbReference type="ARBA" id="ARBA00022448"/>
    </source>
</evidence>
<dbReference type="STRING" id="1287727.SAMN05443999_1256"/>
<evidence type="ECO:0000256" key="3">
    <source>
        <dbReference type="ARBA" id="ARBA00022475"/>
    </source>
</evidence>
<evidence type="ECO:0000256" key="1">
    <source>
        <dbReference type="ARBA" id="ARBA00004429"/>
    </source>
</evidence>
<keyword evidence="6 9" id="KW-1133">Transmembrane helix</keyword>
<keyword evidence="7 9" id="KW-0472">Membrane</keyword>
<evidence type="ECO:0000313" key="12">
    <source>
        <dbReference type="Proteomes" id="UP000199582"/>
    </source>
</evidence>
<comment type="subunit">
    <text evidence="9">The complex comprises the extracytoplasmic solute receptor protein and the two transmembrane proteins.</text>
</comment>
<feature type="transmembrane region" description="Helical" evidence="9">
    <location>
        <begin position="12"/>
        <end position="32"/>
    </location>
</feature>
<sequence>MSRLVNLLESIVRGFGYLAAILVLPLIAAMIWEVFSRYVLKAPTIWAFEVSYMLMGTLFVVGLGYTLQMHNNVRVDFFYGAVSKRWRAAIDLLIFAMMTVFTVWLLFGLWDYLWEAVRRNETSGESFWNPPVWPFRLCFIIGFALFLLQLVLELIKCLFVLFDRDPPGCTPESLKGAI</sequence>
<evidence type="ECO:0000259" key="10">
    <source>
        <dbReference type="Pfam" id="PF04290"/>
    </source>
</evidence>
<evidence type="ECO:0000256" key="4">
    <source>
        <dbReference type="ARBA" id="ARBA00022519"/>
    </source>
</evidence>
<evidence type="ECO:0000256" key="7">
    <source>
        <dbReference type="ARBA" id="ARBA00023136"/>
    </source>
</evidence>
<dbReference type="OrthoDB" id="4964541at2"/>
<organism evidence="11 12">
    <name type="scientific">Roseovarius azorensis</name>
    <dbReference type="NCBI Taxonomy" id="1287727"/>
    <lineage>
        <taxon>Bacteria</taxon>
        <taxon>Pseudomonadati</taxon>
        <taxon>Pseudomonadota</taxon>
        <taxon>Alphaproteobacteria</taxon>
        <taxon>Rhodobacterales</taxon>
        <taxon>Roseobacteraceae</taxon>
        <taxon>Roseovarius</taxon>
    </lineage>
</organism>
<dbReference type="GO" id="GO:0022857">
    <property type="term" value="F:transmembrane transporter activity"/>
    <property type="evidence" value="ECO:0007669"/>
    <property type="project" value="UniProtKB-UniRule"/>
</dbReference>
<keyword evidence="2 9" id="KW-0813">Transport</keyword>
<dbReference type="PANTHER" id="PTHR35011">
    <property type="entry name" value="2,3-DIKETO-L-GULONATE TRAP TRANSPORTER SMALL PERMEASE PROTEIN YIAM"/>
    <property type="match status" value="1"/>
</dbReference>
<dbReference type="GO" id="GO:0005886">
    <property type="term" value="C:plasma membrane"/>
    <property type="evidence" value="ECO:0007669"/>
    <property type="project" value="UniProtKB-SubCell"/>
</dbReference>
<dbReference type="InterPro" id="IPR055348">
    <property type="entry name" value="DctQ"/>
</dbReference>
<evidence type="ECO:0000256" key="8">
    <source>
        <dbReference type="ARBA" id="ARBA00038436"/>
    </source>
</evidence>
<name>A0A1H7XWN8_9RHOB</name>
<comment type="function">
    <text evidence="9">Part of the tripartite ATP-independent periplasmic (TRAP) transport system.</text>
</comment>
<gene>
    <name evidence="11" type="ORF">SAMN05443999_1256</name>
</gene>
<feature type="transmembrane region" description="Helical" evidence="9">
    <location>
        <begin position="88"/>
        <end position="113"/>
    </location>
</feature>
<comment type="similarity">
    <text evidence="8 9">Belongs to the TRAP transporter small permease family.</text>
</comment>
<accession>A0A1H7XWN8</accession>
<dbReference type="Proteomes" id="UP000199582">
    <property type="component" value="Unassembled WGS sequence"/>
</dbReference>
<feature type="transmembrane region" description="Helical" evidence="9">
    <location>
        <begin position="133"/>
        <end position="155"/>
    </location>
</feature>
<protein>
    <recommendedName>
        <fullName evidence="9">TRAP transporter small permease protein</fullName>
    </recommendedName>
</protein>
<feature type="transmembrane region" description="Helical" evidence="9">
    <location>
        <begin position="44"/>
        <end position="67"/>
    </location>
</feature>
<dbReference type="EMBL" id="FOAG01000025">
    <property type="protein sequence ID" value="SEM38131.1"/>
    <property type="molecule type" value="Genomic_DNA"/>
</dbReference>
<dbReference type="InterPro" id="IPR007387">
    <property type="entry name" value="TRAP_DctQ"/>
</dbReference>
<reference evidence="11 12" key="1">
    <citation type="submission" date="2016-10" db="EMBL/GenBank/DDBJ databases">
        <authorList>
            <person name="de Groot N.N."/>
        </authorList>
    </citation>
    <scope>NUCLEOTIDE SEQUENCE [LARGE SCALE GENOMIC DNA]</scope>
    <source>
        <strain evidence="11 12">DSM 100674</strain>
    </source>
</reference>
<proteinExistence type="inferred from homology"/>
<comment type="subcellular location">
    <subcellularLocation>
        <location evidence="1 9">Cell inner membrane</location>
        <topology evidence="1 9">Multi-pass membrane protein</topology>
    </subcellularLocation>
</comment>
<keyword evidence="3" id="KW-1003">Cell membrane</keyword>
<keyword evidence="5 9" id="KW-0812">Transmembrane</keyword>
<evidence type="ECO:0000256" key="9">
    <source>
        <dbReference type="RuleBase" id="RU369079"/>
    </source>
</evidence>
<dbReference type="Pfam" id="PF04290">
    <property type="entry name" value="DctQ"/>
    <property type="match status" value="1"/>
</dbReference>
<dbReference type="PANTHER" id="PTHR35011:SF4">
    <property type="entry name" value="SLL1102 PROTEIN"/>
    <property type="match status" value="1"/>
</dbReference>
<evidence type="ECO:0000256" key="5">
    <source>
        <dbReference type="ARBA" id="ARBA00022692"/>
    </source>
</evidence>